<reference evidence="4 5" key="1">
    <citation type="journal article" date="2014" name="Genome Announc.">
        <title>Complete Genome Sequence of Hyphomicrobium nitrativorans Strain NL23, a Denitrifying Bacterium Isolated from Biofilm of a Methanol-Fed Denitrification System Treating Seawater at the Montreal Biodome.</title>
        <authorList>
            <person name="Martineau C."/>
            <person name="Villeneuve C."/>
            <person name="Mauffrey F."/>
            <person name="Villemur R."/>
        </authorList>
    </citation>
    <scope>NUCLEOTIDE SEQUENCE [LARGE SCALE GENOMIC DNA]</scope>
    <source>
        <strain evidence="4">NL23</strain>
    </source>
</reference>
<dbReference type="OrthoDB" id="9757976at2"/>
<dbReference type="PANTHER" id="PTHR44119">
    <property type="entry name" value="MAGNESIUM-CHELATASE SUBUNIT CHLH, CHLOROPLASTIC"/>
    <property type="match status" value="1"/>
</dbReference>
<evidence type="ECO:0000256" key="2">
    <source>
        <dbReference type="SAM" id="SignalP"/>
    </source>
</evidence>
<dbReference type="CDD" id="cd10150">
    <property type="entry name" value="CobN_like"/>
    <property type="match status" value="1"/>
</dbReference>
<dbReference type="HOGENOM" id="CLU_002017_4_1_5"/>
<name>V5SC07_9HYPH</name>
<dbReference type="PATRIC" id="fig|1029756.8.peg.1291"/>
<dbReference type="NCBIfam" id="NF004644">
    <property type="entry name" value="PRK05989.2-2"/>
    <property type="match status" value="1"/>
</dbReference>
<evidence type="ECO:0000313" key="5">
    <source>
        <dbReference type="Proteomes" id="UP000018542"/>
    </source>
</evidence>
<proteinExistence type="predicted"/>
<organism evidence="4 5">
    <name type="scientific">Hyphomicrobium nitrativorans NL23</name>
    <dbReference type="NCBI Taxonomy" id="1029756"/>
    <lineage>
        <taxon>Bacteria</taxon>
        <taxon>Pseudomonadati</taxon>
        <taxon>Pseudomonadota</taxon>
        <taxon>Alphaproteobacteria</taxon>
        <taxon>Hyphomicrobiales</taxon>
        <taxon>Hyphomicrobiaceae</taxon>
        <taxon>Hyphomicrobium</taxon>
    </lineage>
</organism>
<keyword evidence="1" id="KW-0812">Transmembrane</keyword>
<keyword evidence="2" id="KW-0732">Signal</keyword>
<dbReference type="PANTHER" id="PTHR44119:SF4">
    <property type="entry name" value="AEROBIC COBALTOCHELATASE SUBUNIT COBN"/>
    <property type="match status" value="1"/>
</dbReference>
<dbReference type="KEGG" id="hni:W911_06175"/>
<keyword evidence="5" id="KW-1185">Reference proteome</keyword>
<dbReference type="RefSeq" id="WP_023786630.1">
    <property type="nucleotide sequence ID" value="NC_022997.1"/>
</dbReference>
<dbReference type="InterPro" id="IPR003672">
    <property type="entry name" value="CobN/Mg_chltase"/>
</dbReference>
<dbReference type="STRING" id="1029756.W911_06175"/>
<feature type="chain" id="PRO_5004740504" evidence="2">
    <location>
        <begin position="27"/>
        <end position="1303"/>
    </location>
</feature>
<dbReference type="Proteomes" id="UP000018542">
    <property type="component" value="Chromosome"/>
</dbReference>
<evidence type="ECO:0000313" key="4">
    <source>
        <dbReference type="EMBL" id="AHB48063.1"/>
    </source>
</evidence>
<feature type="domain" description="CobN/magnesium chelatase" evidence="3">
    <location>
        <begin position="141"/>
        <end position="1194"/>
    </location>
</feature>
<feature type="signal peptide" evidence="2">
    <location>
        <begin position="1"/>
        <end position="26"/>
    </location>
</feature>
<keyword evidence="1" id="KW-0472">Membrane</keyword>
<dbReference type="Pfam" id="PF02514">
    <property type="entry name" value="CobN-Mg_chel"/>
    <property type="match status" value="1"/>
</dbReference>
<keyword evidence="1" id="KW-1133">Transmembrane helix</keyword>
<gene>
    <name evidence="4" type="ORF">W911_06175</name>
</gene>
<sequence length="1303" mass="142075">MMPGARAILFLIVAAGLMAQAHPALADPGVGASSAPTRHVRIITDTFVLSGKLEKLSAIAAQADLKLDHIYVESGMGEAKEWIKDIDLVILDTPRPMDLAKVEQRVGAALRASQVPWIRIGGGPPAFGNIPEDRARAWIGFYASGGEENARTLFAAISAWGTDTQDTHAAPKPAAVSPVGFYHPAAPHPFASPDDYLAWGRERWKPNAPRVGIIIHRGLVSSMETQAIDALVHASEARGLLPFVFWFEPAPEDALERAVGSAKIDVLVIATHLQNGPRRAEEFLKLGVPVLQTINYRNGDGNHWDAAQSGIPQPFVAPFLALPETWGISDPMVVDAVENGAPTPIPTQVEALVAKIARLAALRRKPAHAKRIALMFWNYPPGEKNLSASHLNVPKSLEKLIEALASAGYDVPKHTEAELIRAAQRMLEGVYRPESLADLLAKGLAESVPVAKYRRWLDTLPPSRRAELAERWGDPDQDPFVTQVAGEAHFVIPRLKLGKLIVMPQLPRSGRPGESYHDLHQAPGHAYFAAYLFVREVFSADALIHLGTHGTQEWTPGKDRGLAASDYPFLAVGDLPVIYPYIQDNVAEAIQAKRRGRAVTVSHQTPPFAPAGLYDELRDLKGWIEEYAQLDDGPVRDRTGATLRDAVVSANLHRDMDWSEERIEADFAAFVPLLQDHIHALSRHAMPLGLHTFGVPAAADHRLTTVMQQLGAPFHRRAGSDLDTVFAGDAAALRESSPYRLLQRYVRDGAPLSEVSDPDLRADLVRAADLDRHLSDTDEIPALMSALEGRFVAPGAGGDPIRNPDVPSGRNLFGFEPDRVPTRAAYEAGGEMLTKLVESYRQEHDGAAPTQLAFSLWATESMRHLGVLEAQVLHALGLRPVWNEAGRVVALDIIPAAELGRPRIDSVLQVTSVYRDQFDGFMRLLAEAIDKLAATEAAGNPIAARSETVAHKLVALGYAPGEARRLAALRIFSNAPGDYGTDLPDATLRSTDWESSAPLADSFLSRLKYAYGAKDWGLDVGDINLFAEQLKGTEAAVLSRSSQLNGLLSTDHPFEYLGGLALAIRHLDGRDPSLYIADLRETTSRVASAARHLADEVRTRALNPYWISAMQQEGYAGTLELLNATNNLWGWQVTAPSTVRADQWQLLHDTFVNDIRELGLRDWFEEHNPTAQGQIIERLIEAIRKGYWDASEATRKELVERWDALSEQHDVSVGEAATRSYVSALAVQYGIDKSETVDPQRASSEQAGEQVSGPLLQEAAAARDADAPLSLWIGLVAVLLCILAGVLAQIISNRRQTLSGAAE</sequence>
<protein>
    <submittedName>
        <fullName evidence="4">Cobaltochelatase subunit CobN</fullName>
    </submittedName>
</protein>
<evidence type="ECO:0000259" key="3">
    <source>
        <dbReference type="Pfam" id="PF02514"/>
    </source>
</evidence>
<accession>V5SC07</accession>
<dbReference type="EMBL" id="CP006912">
    <property type="protein sequence ID" value="AHB48063.1"/>
    <property type="molecule type" value="Genomic_DNA"/>
</dbReference>
<evidence type="ECO:0000256" key="1">
    <source>
        <dbReference type="SAM" id="Phobius"/>
    </source>
</evidence>
<feature type="transmembrane region" description="Helical" evidence="1">
    <location>
        <begin position="1269"/>
        <end position="1291"/>
    </location>
</feature>